<proteinExistence type="predicted"/>
<evidence type="ECO:0000313" key="1">
    <source>
        <dbReference type="EMBL" id="GID66166.1"/>
    </source>
</evidence>
<dbReference type="Gene3D" id="1.20.120.450">
    <property type="entry name" value="dinb family like domain"/>
    <property type="match status" value="1"/>
</dbReference>
<dbReference type="InterPro" id="IPR034660">
    <property type="entry name" value="DinB/YfiT-like"/>
</dbReference>
<dbReference type="AlphaFoldDB" id="A0A919IJB5"/>
<evidence type="ECO:0000313" key="2">
    <source>
        <dbReference type="Proteomes" id="UP000619479"/>
    </source>
</evidence>
<accession>A0A919IJB5</accession>
<evidence type="ECO:0008006" key="3">
    <source>
        <dbReference type="Google" id="ProtNLM"/>
    </source>
</evidence>
<keyword evidence="2" id="KW-1185">Reference proteome</keyword>
<reference evidence="1" key="1">
    <citation type="submission" date="2021-01" db="EMBL/GenBank/DDBJ databases">
        <title>Whole genome shotgun sequence of Actinoplanes cyaneus NBRC 14990.</title>
        <authorList>
            <person name="Komaki H."/>
            <person name="Tamura T."/>
        </authorList>
    </citation>
    <scope>NUCLEOTIDE SEQUENCE</scope>
    <source>
        <strain evidence="1">NBRC 14990</strain>
    </source>
</reference>
<dbReference type="Proteomes" id="UP000619479">
    <property type="component" value="Unassembled WGS sequence"/>
</dbReference>
<sequence length="214" mass="23812">MTPCTTSSEPCHASLTRRCTVARSSAPARRTRRALIPSSNPHTRGMTIEFPSPTRPAAGTADVFSGYLTYFRETLLAKVSALPESERRTSRLPSGWTPVELVKHLRYVELRWIEWGFEGVAFDDPWGDRNVDRWYVPPGESFAELAEALRTQGAHTTEVIAKHELSAVGKPGPRWDGAEPPTLERILFHLVQEYARHVGHVDIVVELSVGAVGE</sequence>
<gene>
    <name evidence="1" type="ORF">Acy02nite_40470</name>
</gene>
<dbReference type="Pfam" id="PF04978">
    <property type="entry name" value="MST"/>
    <property type="match status" value="1"/>
</dbReference>
<organism evidence="1 2">
    <name type="scientific">Actinoplanes cyaneus</name>
    <dbReference type="NCBI Taxonomy" id="52696"/>
    <lineage>
        <taxon>Bacteria</taxon>
        <taxon>Bacillati</taxon>
        <taxon>Actinomycetota</taxon>
        <taxon>Actinomycetes</taxon>
        <taxon>Micromonosporales</taxon>
        <taxon>Micromonosporaceae</taxon>
        <taxon>Actinoplanes</taxon>
    </lineage>
</organism>
<dbReference type="InterPro" id="IPR007061">
    <property type="entry name" value="MST-like"/>
</dbReference>
<dbReference type="SUPFAM" id="SSF109854">
    <property type="entry name" value="DinB/YfiT-like putative metalloenzymes"/>
    <property type="match status" value="1"/>
</dbReference>
<dbReference type="EMBL" id="BOMH01000030">
    <property type="protein sequence ID" value="GID66166.1"/>
    <property type="molecule type" value="Genomic_DNA"/>
</dbReference>
<name>A0A919IJB5_9ACTN</name>
<comment type="caution">
    <text evidence="1">The sequence shown here is derived from an EMBL/GenBank/DDBJ whole genome shotgun (WGS) entry which is preliminary data.</text>
</comment>
<protein>
    <recommendedName>
        <fullName evidence="3">Mini-circle protein</fullName>
    </recommendedName>
</protein>